<dbReference type="InterPro" id="IPR002641">
    <property type="entry name" value="PNPLA_dom"/>
</dbReference>
<feature type="short sequence motif" description="GXGXXG" evidence="1">
    <location>
        <begin position="36"/>
        <end position="41"/>
    </location>
</feature>
<keyword evidence="1" id="KW-0442">Lipid degradation</keyword>
<dbReference type="Proteomes" id="UP000689967">
    <property type="component" value="Unassembled WGS sequence"/>
</dbReference>
<keyword evidence="5" id="KW-1185">Reference proteome</keyword>
<keyword evidence="1" id="KW-0443">Lipid metabolism</keyword>
<feature type="active site" description="Proton acceptor" evidence="1">
    <location>
        <position position="215"/>
    </location>
</feature>
<evidence type="ECO:0000313" key="4">
    <source>
        <dbReference type="EMBL" id="MBU8544522.1"/>
    </source>
</evidence>
<feature type="short sequence motif" description="GXSXG" evidence="1">
    <location>
        <begin position="64"/>
        <end position="68"/>
    </location>
</feature>
<sequence>MSQALQAPPAEVPSPTDLPRSPAARQGIPAAVALQGGGSLGAFAWGVLDQLLDEPALRIEVASGASAGAMNAAFLVQGLATGGRAEARRLLEAFWRRVAVASGSPDSAAASWLFPFTGMMAPMLNAMRANSMALSQKQMNPLGINPLTKVLDGLLDPTVFGRPGAPQLVVSTTRVRTGEARLFVDEEVTAQVLLASACLPQMFPAVEIDGEAYWDGGYACNPPIRALIESGAPTDILIIRTTPVDRPAAPPTDAAGLLDRTNELTFGAALRQELRSVAFAQRVLAKEPDPSPILVRLRDARLHMIGAEEAFRALETGSRQDPSWSFLQEMRDLGHRAADRWLSDHRSSIGLRSTLDLAPLAVQQVPERRRSQAALP</sequence>
<dbReference type="EMBL" id="JAERQM010000003">
    <property type="protein sequence ID" value="MBU8544522.1"/>
    <property type="molecule type" value="Genomic_DNA"/>
</dbReference>
<keyword evidence="1" id="KW-0378">Hydrolase</keyword>
<feature type="region of interest" description="Disordered" evidence="2">
    <location>
        <begin position="1"/>
        <end position="23"/>
    </location>
</feature>
<dbReference type="RefSeq" id="WP_216875826.1">
    <property type="nucleotide sequence ID" value="NZ_JAERQM010000003.1"/>
</dbReference>
<comment type="caution">
    <text evidence="4">The sequence shown here is derived from an EMBL/GenBank/DDBJ whole genome shotgun (WGS) entry which is preliminary data.</text>
</comment>
<dbReference type="PROSITE" id="PS51635">
    <property type="entry name" value="PNPLA"/>
    <property type="match status" value="1"/>
</dbReference>
<evidence type="ECO:0000256" key="2">
    <source>
        <dbReference type="SAM" id="MobiDB-lite"/>
    </source>
</evidence>
<dbReference type="PANTHER" id="PTHR14226">
    <property type="entry name" value="NEUROPATHY TARGET ESTERASE/SWISS CHEESE D.MELANOGASTER"/>
    <property type="match status" value="1"/>
</dbReference>
<dbReference type="PANTHER" id="PTHR14226:SF78">
    <property type="entry name" value="SLR0060 PROTEIN"/>
    <property type="match status" value="1"/>
</dbReference>
<evidence type="ECO:0000259" key="3">
    <source>
        <dbReference type="PROSITE" id="PS51635"/>
    </source>
</evidence>
<dbReference type="InterPro" id="IPR050301">
    <property type="entry name" value="NTE"/>
</dbReference>
<evidence type="ECO:0000313" key="5">
    <source>
        <dbReference type="Proteomes" id="UP000689967"/>
    </source>
</evidence>
<name>A0ABS6H751_9PROT</name>
<feature type="short sequence motif" description="DGA/G" evidence="1">
    <location>
        <begin position="215"/>
        <end position="217"/>
    </location>
</feature>
<protein>
    <submittedName>
        <fullName evidence="4">Patatin-like phospholipase family protein</fullName>
    </submittedName>
</protein>
<feature type="active site" description="Nucleophile" evidence="1">
    <location>
        <position position="66"/>
    </location>
</feature>
<feature type="domain" description="PNPLA" evidence="3">
    <location>
        <begin position="32"/>
        <end position="228"/>
    </location>
</feature>
<accession>A0ABS6H751</accession>
<dbReference type="Pfam" id="PF01734">
    <property type="entry name" value="Patatin"/>
    <property type="match status" value="1"/>
</dbReference>
<proteinExistence type="predicted"/>
<reference evidence="4 5" key="1">
    <citation type="submission" date="2021-01" db="EMBL/GenBank/DDBJ databases">
        <title>Roseomonas sp. nov, a bacterium isolated from an oil production mixture in Yumen Oilfield.</title>
        <authorList>
            <person name="Wu D."/>
        </authorList>
    </citation>
    <scope>NUCLEOTIDE SEQUENCE [LARGE SCALE GENOMIC DNA]</scope>
    <source>
        <strain evidence="4 5">ROY-5-3</strain>
    </source>
</reference>
<gene>
    <name evidence="4" type="ORF">JJQ90_12450</name>
</gene>
<organism evidence="4 5">
    <name type="scientific">Falsiroseomonas oleicola</name>
    <dbReference type="NCBI Taxonomy" id="2801474"/>
    <lineage>
        <taxon>Bacteria</taxon>
        <taxon>Pseudomonadati</taxon>
        <taxon>Pseudomonadota</taxon>
        <taxon>Alphaproteobacteria</taxon>
        <taxon>Acetobacterales</taxon>
        <taxon>Roseomonadaceae</taxon>
        <taxon>Falsiroseomonas</taxon>
    </lineage>
</organism>
<evidence type="ECO:0000256" key="1">
    <source>
        <dbReference type="PROSITE-ProRule" id="PRU01161"/>
    </source>
</evidence>